<organism evidence="1 2">
    <name type="scientific">Pristionchus pacificus</name>
    <name type="common">Parasitic nematode worm</name>
    <dbReference type="NCBI Taxonomy" id="54126"/>
    <lineage>
        <taxon>Eukaryota</taxon>
        <taxon>Metazoa</taxon>
        <taxon>Ecdysozoa</taxon>
        <taxon>Nematoda</taxon>
        <taxon>Chromadorea</taxon>
        <taxon>Rhabditida</taxon>
        <taxon>Rhabditina</taxon>
        <taxon>Diplogasteromorpha</taxon>
        <taxon>Diplogasteroidea</taxon>
        <taxon>Neodiplogasteridae</taxon>
        <taxon>Pristionchus</taxon>
    </lineage>
</organism>
<accession>A0A8R1UN74</accession>
<dbReference type="Proteomes" id="UP000005239">
    <property type="component" value="Unassembled WGS sequence"/>
</dbReference>
<sequence>MSWLDGEEDVSLGPELLVNGNRRDEIECVAAEAVTHTRSTHRHSVPSVVLLHVFLEVLQLFALLGLIISRTNDANNNGGRSPKNRTNLKKFGTAQKCQFSETMCFGVLEGADDDARVISMQFDPGERVHLKLALLRSEKTTKNKFRRDVVWSQRGLNMKNKYAHRHQHHREPRNT</sequence>
<gene>
    <name evidence="1" type="primary">WBGene00274884</name>
</gene>
<evidence type="ECO:0000313" key="1">
    <source>
        <dbReference type="EnsemblMetazoa" id="PPA36515.1"/>
    </source>
</evidence>
<dbReference type="EnsemblMetazoa" id="PPA36515.1">
    <property type="protein sequence ID" value="PPA36515.1"/>
    <property type="gene ID" value="WBGene00274884"/>
</dbReference>
<proteinExistence type="predicted"/>
<reference evidence="1" key="2">
    <citation type="submission" date="2022-06" db="UniProtKB">
        <authorList>
            <consortium name="EnsemblMetazoa"/>
        </authorList>
    </citation>
    <scope>IDENTIFICATION</scope>
    <source>
        <strain evidence="1">PS312</strain>
    </source>
</reference>
<dbReference type="AlphaFoldDB" id="A0A2A6CVC0"/>
<name>A0A2A6CVC0_PRIPA</name>
<accession>A0A2A6CVC0</accession>
<keyword evidence="2" id="KW-1185">Reference proteome</keyword>
<protein>
    <submittedName>
        <fullName evidence="1">Uncharacterized protein</fullName>
    </submittedName>
</protein>
<evidence type="ECO:0000313" key="2">
    <source>
        <dbReference type="Proteomes" id="UP000005239"/>
    </source>
</evidence>
<reference evidence="2" key="1">
    <citation type="journal article" date="2008" name="Nat. Genet.">
        <title>The Pristionchus pacificus genome provides a unique perspective on nematode lifestyle and parasitism.</title>
        <authorList>
            <person name="Dieterich C."/>
            <person name="Clifton S.W."/>
            <person name="Schuster L.N."/>
            <person name="Chinwalla A."/>
            <person name="Delehaunty K."/>
            <person name="Dinkelacker I."/>
            <person name="Fulton L."/>
            <person name="Fulton R."/>
            <person name="Godfrey J."/>
            <person name="Minx P."/>
            <person name="Mitreva M."/>
            <person name="Roeseler W."/>
            <person name="Tian H."/>
            <person name="Witte H."/>
            <person name="Yang S.P."/>
            <person name="Wilson R.K."/>
            <person name="Sommer R.J."/>
        </authorList>
    </citation>
    <scope>NUCLEOTIDE SEQUENCE [LARGE SCALE GENOMIC DNA]</scope>
    <source>
        <strain evidence="2">PS312</strain>
    </source>
</reference>